<evidence type="ECO:0000313" key="2">
    <source>
        <dbReference type="Proteomes" id="UP001215280"/>
    </source>
</evidence>
<keyword evidence="2" id="KW-1185">Reference proteome</keyword>
<accession>A0AAD7HX83</accession>
<dbReference type="AlphaFoldDB" id="A0AAD7HX83"/>
<dbReference type="EMBL" id="JARJLG010000192">
    <property type="protein sequence ID" value="KAJ7730264.1"/>
    <property type="molecule type" value="Genomic_DNA"/>
</dbReference>
<reference evidence="1" key="1">
    <citation type="submission" date="2023-03" db="EMBL/GenBank/DDBJ databases">
        <title>Massive genome expansion in bonnet fungi (Mycena s.s.) driven by repeated elements and novel gene families across ecological guilds.</title>
        <authorList>
            <consortium name="Lawrence Berkeley National Laboratory"/>
            <person name="Harder C.B."/>
            <person name="Miyauchi S."/>
            <person name="Viragh M."/>
            <person name="Kuo A."/>
            <person name="Thoen E."/>
            <person name="Andreopoulos B."/>
            <person name="Lu D."/>
            <person name="Skrede I."/>
            <person name="Drula E."/>
            <person name="Henrissat B."/>
            <person name="Morin E."/>
            <person name="Kohler A."/>
            <person name="Barry K."/>
            <person name="LaButti K."/>
            <person name="Morin E."/>
            <person name="Salamov A."/>
            <person name="Lipzen A."/>
            <person name="Mereny Z."/>
            <person name="Hegedus B."/>
            <person name="Baldrian P."/>
            <person name="Stursova M."/>
            <person name="Weitz H."/>
            <person name="Taylor A."/>
            <person name="Grigoriev I.V."/>
            <person name="Nagy L.G."/>
            <person name="Martin F."/>
            <person name="Kauserud H."/>
        </authorList>
    </citation>
    <scope>NUCLEOTIDE SEQUENCE</scope>
    <source>
        <strain evidence="1">CBHHK188m</strain>
    </source>
</reference>
<dbReference type="Proteomes" id="UP001215280">
    <property type="component" value="Unassembled WGS sequence"/>
</dbReference>
<proteinExistence type="predicted"/>
<comment type="caution">
    <text evidence="1">The sequence shown here is derived from an EMBL/GenBank/DDBJ whole genome shotgun (WGS) entry which is preliminary data.</text>
</comment>
<evidence type="ECO:0000313" key="1">
    <source>
        <dbReference type="EMBL" id="KAJ7730264.1"/>
    </source>
</evidence>
<sequence>MPKPTKSQEYSDVLFITENLLAASVALEEDVDNLDGFEEDEAEILCDNISEILDLESFNWLKIAESMRKVAAGMGSKFSHDPHSYSLDFETIERLSHGSTSLGKDLTAS</sequence>
<protein>
    <submittedName>
        <fullName evidence="1">Uncharacterized protein</fullName>
    </submittedName>
</protein>
<gene>
    <name evidence="1" type="ORF">DFH07DRAFT_781706</name>
</gene>
<organism evidence="1 2">
    <name type="scientific">Mycena maculata</name>
    <dbReference type="NCBI Taxonomy" id="230809"/>
    <lineage>
        <taxon>Eukaryota</taxon>
        <taxon>Fungi</taxon>
        <taxon>Dikarya</taxon>
        <taxon>Basidiomycota</taxon>
        <taxon>Agaricomycotina</taxon>
        <taxon>Agaricomycetes</taxon>
        <taxon>Agaricomycetidae</taxon>
        <taxon>Agaricales</taxon>
        <taxon>Marasmiineae</taxon>
        <taxon>Mycenaceae</taxon>
        <taxon>Mycena</taxon>
    </lineage>
</organism>
<name>A0AAD7HX83_9AGAR</name>